<sequence length="216" mass="23941">MLEHGAPHYMSSRDRTNLPPTWFADAIAELTRRGAGDASLLFARQAGKETEPAGDVLRLAEHLERRYITDVDHPPLPKPHAWPTLVAFAAPESLLALARGCWRRQLLKLGCQFYLRAIAIGDVSARHEFADRLRRARRVDDALEQLGVLIRDGDATATTETATILLAENRPDEAIELLKPWVARERREALALTAMAHSKRAERAGPGRALHQGAAV</sequence>
<protein>
    <submittedName>
        <fullName evidence="1">Uncharacterized protein</fullName>
    </submittedName>
</protein>
<dbReference type="EMBL" id="BNAW01000054">
    <property type="protein sequence ID" value="GHG42794.1"/>
    <property type="molecule type" value="Genomic_DNA"/>
</dbReference>
<organism evidence="1 2">
    <name type="scientific">Amycolatopsis bullii</name>
    <dbReference type="NCBI Taxonomy" id="941987"/>
    <lineage>
        <taxon>Bacteria</taxon>
        <taxon>Bacillati</taxon>
        <taxon>Actinomycetota</taxon>
        <taxon>Actinomycetes</taxon>
        <taxon>Pseudonocardiales</taxon>
        <taxon>Pseudonocardiaceae</taxon>
        <taxon>Amycolatopsis</taxon>
    </lineage>
</organism>
<evidence type="ECO:0000313" key="2">
    <source>
        <dbReference type="Proteomes" id="UP000649955"/>
    </source>
</evidence>
<keyword evidence="2" id="KW-1185">Reference proteome</keyword>
<evidence type="ECO:0000313" key="1">
    <source>
        <dbReference type="EMBL" id="GHG42794.1"/>
    </source>
</evidence>
<reference evidence="2" key="1">
    <citation type="journal article" date="2019" name="Int. J. Syst. Evol. Microbiol.">
        <title>The Global Catalogue of Microorganisms (GCM) 10K type strain sequencing project: providing services to taxonomists for standard genome sequencing and annotation.</title>
        <authorList>
            <consortium name="The Broad Institute Genomics Platform"/>
            <consortium name="The Broad Institute Genome Sequencing Center for Infectious Disease"/>
            <person name="Wu L."/>
            <person name="Ma J."/>
        </authorList>
    </citation>
    <scope>NUCLEOTIDE SEQUENCE [LARGE SCALE GENOMIC DNA]</scope>
    <source>
        <strain evidence="2">CGMCC 4.7680</strain>
    </source>
</reference>
<gene>
    <name evidence="1" type="ORF">GCM10017567_75920</name>
</gene>
<name>A0ABQ3KP73_9PSEU</name>
<proteinExistence type="predicted"/>
<dbReference type="Proteomes" id="UP000649955">
    <property type="component" value="Unassembled WGS sequence"/>
</dbReference>
<accession>A0ABQ3KP73</accession>
<comment type="caution">
    <text evidence="1">The sequence shown here is derived from an EMBL/GenBank/DDBJ whole genome shotgun (WGS) entry which is preliminary data.</text>
</comment>